<organism evidence="2 3">
    <name type="scientific">Fusarium redolens</name>
    <dbReference type="NCBI Taxonomy" id="48865"/>
    <lineage>
        <taxon>Eukaryota</taxon>
        <taxon>Fungi</taxon>
        <taxon>Dikarya</taxon>
        <taxon>Ascomycota</taxon>
        <taxon>Pezizomycotina</taxon>
        <taxon>Sordariomycetes</taxon>
        <taxon>Hypocreomycetidae</taxon>
        <taxon>Hypocreales</taxon>
        <taxon>Nectriaceae</taxon>
        <taxon>Fusarium</taxon>
        <taxon>Fusarium redolens species complex</taxon>
    </lineage>
</organism>
<gene>
    <name evidence="2" type="ORF">BKA55DRAFT_697352</name>
</gene>
<dbReference type="Proteomes" id="UP000720189">
    <property type="component" value="Unassembled WGS sequence"/>
</dbReference>
<dbReference type="InterPro" id="IPR002575">
    <property type="entry name" value="Aminoglycoside_PTrfase"/>
</dbReference>
<evidence type="ECO:0000259" key="1">
    <source>
        <dbReference type="Pfam" id="PF01636"/>
    </source>
</evidence>
<keyword evidence="3" id="KW-1185">Reference proteome</keyword>
<keyword evidence="2" id="KW-0418">Kinase</keyword>
<dbReference type="SUPFAM" id="SSF56112">
    <property type="entry name" value="Protein kinase-like (PK-like)"/>
    <property type="match status" value="1"/>
</dbReference>
<sequence length="371" mass="42076">MTSTNPDIDCKVQKALEGTKFGVSKLENITGGSVNWIYKAKLVRPLDNGEEEVLVKHGEPYMASKPEFALPPLRCTIEIESLKILSSVSSFGNQPNDTHNFVVRTPEFYYFDEYSSTQVLEFLSGGIHLKDYAIQNYGSPTPESFKPQCKELGKALGRWLRDFVAWSAQQVKHRELVAQNEFGQAVRHMVNYVWLHERIKEYPSILEGVKDILARVEQMAAAEKDNTTKLQIIHGDFWTGNIVLPNAAIKEGNKIPLFVVDWELTQLGLPSVDFGQMMAEMYALWLYKSVDAGLWMMEGFIEGYGDVSEEFAFRTAIHAGTHLLCVTTDFPAWGHENYDRVVAVGRDIIVHAWEKDRDWFQKGDLAGLFKA</sequence>
<feature type="domain" description="Aminoglycoside phosphotransferase" evidence="1">
    <location>
        <begin position="145"/>
        <end position="280"/>
    </location>
</feature>
<dbReference type="OrthoDB" id="25129at2759"/>
<evidence type="ECO:0000313" key="3">
    <source>
        <dbReference type="Proteomes" id="UP000720189"/>
    </source>
</evidence>
<dbReference type="AlphaFoldDB" id="A0A9P9FZ93"/>
<dbReference type="Gene3D" id="3.30.200.20">
    <property type="entry name" value="Phosphorylase Kinase, domain 1"/>
    <property type="match status" value="1"/>
</dbReference>
<dbReference type="InterPro" id="IPR011009">
    <property type="entry name" value="Kinase-like_dom_sf"/>
</dbReference>
<keyword evidence="2" id="KW-0808">Transferase</keyword>
<name>A0A9P9FZ93_FUSRE</name>
<dbReference type="GeneID" id="70230322"/>
<proteinExistence type="predicted"/>
<evidence type="ECO:0000313" key="2">
    <source>
        <dbReference type="EMBL" id="KAH7222578.1"/>
    </source>
</evidence>
<protein>
    <submittedName>
        <fullName evidence="2">Kinase-like domain-containing protein</fullName>
    </submittedName>
</protein>
<dbReference type="EMBL" id="JAGMUX010000027">
    <property type="protein sequence ID" value="KAH7222578.1"/>
    <property type="molecule type" value="Genomic_DNA"/>
</dbReference>
<dbReference type="RefSeq" id="XP_046042201.1">
    <property type="nucleotide sequence ID" value="XM_046200368.1"/>
</dbReference>
<dbReference type="GO" id="GO:0016301">
    <property type="term" value="F:kinase activity"/>
    <property type="evidence" value="ECO:0007669"/>
    <property type="project" value="UniProtKB-KW"/>
</dbReference>
<dbReference type="Gene3D" id="3.90.1200.10">
    <property type="match status" value="1"/>
</dbReference>
<dbReference type="Pfam" id="PF01636">
    <property type="entry name" value="APH"/>
    <property type="match status" value="1"/>
</dbReference>
<accession>A0A9P9FZ93</accession>
<reference evidence="2" key="1">
    <citation type="journal article" date="2021" name="Nat. Commun.">
        <title>Genetic determinants of endophytism in the Arabidopsis root mycobiome.</title>
        <authorList>
            <person name="Mesny F."/>
            <person name="Miyauchi S."/>
            <person name="Thiergart T."/>
            <person name="Pickel B."/>
            <person name="Atanasova L."/>
            <person name="Karlsson M."/>
            <person name="Huettel B."/>
            <person name="Barry K.W."/>
            <person name="Haridas S."/>
            <person name="Chen C."/>
            <person name="Bauer D."/>
            <person name="Andreopoulos W."/>
            <person name="Pangilinan J."/>
            <person name="LaButti K."/>
            <person name="Riley R."/>
            <person name="Lipzen A."/>
            <person name="Clum A."/>
            <person name="Drula E."/>
            <person name="Henrissat B."/>
            <person name="Kohler A."/>
            <person name="Grigoriev I.V."/>
            <person name="Martin F.M."/>
            <person name="Hacquard S."/>
        </authorList>
    </citation>
    <scope>NUCLEOTIDE SEQUENCE</scope>
    <source>
        <strain evidence="2">MPI-CAGE-AT-0023</strain>
    </source>
</reference>
<comment type="caution">
    <text evidence="2">The sequence shown here is derived from an EMBL/GenBank/DDBJ whole genome shotgun (WGS) entry which is preliminary data.</text>
</comment>